<dbReference type="InterPro" id="IPR027159">
    <property type="entry name" value="CBP80"/>
</dbReference>
<dbReference type="Proteomes" id="UP000076798">
    <property type="component" value="Unassembled WGS sequence"/>
</dbReference>
<dbReference type="InterPro" id="IPR015174">
    <property type="entry name" value="MIF4G-like_typ-2"/>
</dbReference>
<dbReference type="SUPFAM" id="SSF48371">
    <property type="entry name" value="ARM repeat"/>
    <property type="match status" value="3"/>
</dbReference>
<reference evidence="4 5" key="1">
    <citation type="journal article" date="2016" name="Mol. Biol. Evol.">
        <title>Comparative Genomics of Early-Diverging Mushroom-Forming Fungi Provides Insights into the Origins of Lignocellulose Decay Capabilities.</title>
        <authorList>
            <person name="Nagy L.G."/>
            <person name="Riley R."/>
            <person name="Tritt A."/>
            <person name="Adam C."/>
            <person name="Daum C."/>
            <person name="Floudas D."/>
            <person name="Sun H."/>
            <person name="Yadav J.S."/>
            <person name="Pangilinan J."/>
            <person name="Larsson K.H."/>
            <person name="Matsuura K."/>
            <person name="Barry K."/>
            <person name="Labutti K."/>
            <person name="Kuo R."/>
            <person name="Ohm R.A."/>
            <person name="Bhattacharya S.S."/>
            <person name="Shirouzu T."/>
            <person name="Yoshinaga Y."/>
            <person name="Martin F.M."/>
            <person name="Grigoriev I.V."/>
            <person name="Hibbett D.S."/>
        </authorList>
    </citation>
    <scope>NUCLEOTIDE SEQUENCE [LARGE SCALE GENOMIC DNA]</scope>
    <source>
        <strain evidence="4 5">HHB10207 ss-3</strain>
    </source>
</reference>
<feature type="domain" description="MIF4G-like type 1" evidence="2">
    <location>
        <begin position="321"/>
        <end position="512"/>
    </location>
</feature>
<dbReference type="PANTHER" id="PTHR12412:SF2">
    <property type="entry name" value="NUCLEAR CAP-BINDING PROTEIN SUBUNIT 1"/>
    <property type="match status" value="1"/>
</dbReference>
<keyword evidence="5" id="KW-1185">Reference proteome</keyword>
<dbReference type="GO" id="GO:0005846">
    <property type="term" value="C:nuclear cap binding complex"/>
    <property type="evidence" value="ECO:0007669"/>
    <property type="project" value="InterPro"/>
</dbReference>
<dbReference type="EMBL" id="KV428054">
    <property type="protein sequence ID" value="KZT38946.1"/>
    <property type="molecule type" value="Genomic_DNA"/>
</dbReference>
<dbReference type="GO" id="GO:0000184">
    <property type="term" value="P:nuclear-transcribed mRNA catabolic process, nonsense-mediated decay"/>
    <property type="evidence" value="ECO:0007669"/>
    <property type="project" value="TreeGrafter"/>
</dbReference>
<dbReference type="GO" id="GO:0000339">
    <property type="term" value="F:RNA cap binding"/>
    <property type="evidence" value="ECO:0007669"/>
    <property type="project" value="InterPro"/>
</dbReference>
<dbReference type="GO" id="GO:0005634">
    <property type="term" value="C:nucleus"/>
    <property type="evidence" value="ECO:0007669"/>
    <property type="project" value="TreeGrafter"/>
</dbReference>
<feature type="region of interest" description="Disordered" evidence="1">
    <location>
        <begin position="514"/>
        <end position="536"/>
    </location>
</feature>
<evidence type="ECO:0000313" key="4">
    <source>
        <dbReference type="EMBL" id="KZT38946.1"/>
    </source>
</evidence>
<gene>
    <name evidence="4" type="ORF">SISSUDRAFT_1061554</name>
</gene>
<dbReference type="InterPro" id="IPR015172">
    <property type="entry name" value="MIF4G-like_typ-1"/>
</dbReference>
<dbReference type="PANTHER" id="PTHR12412">
    <property type="entry name" value="CAP BINDING PROTEIN"/>
    <property type="match status" value="1"/>
</dbReference>
<evidence type="ECO:0008006" key="6">
    <source>
        <dbReference type="Google" id="ProtNLM"/>
    </source>
</evidence>
<dbReference type="OrthoDB" id="10252707at2759"/>
<dbReference type="AlphaFoldDB" id="A0A166DVT6"/>
<organism evidence="4 5">
    <name type="scientific">Sistotremastrum suecicum HHB10207 ss-3</name>
    <dbReference type="NCBI Taxonomy" id="1314776"/>
    <lineage>
        <taxon>Eukaryota</taxon>
        <taxon>Fungi</taxon>
        <taxon>Dikarya</taxon>
        <taxon>Basidiomycota</taxon>
        <taxon>Agaricomycotina</taxon>
        <taxon>Agaricomycetes</taxon>
        <taxon>Sistotremastrales</taxon>
        <taxon>Sistotremastraceae</taxon>
        <taxon>Sistotremastrum</taxon>
    </lineage>
</organism>
<evidence type="ECO:0000259" key="2">
    <source>
        <dbReference type="Pfam" id="PF09088"/>
    </source>
</evidence>
<name>A0A166DVT6_9AGAM</name>
<dbReference type="GO" id="GO:0003729">
    <property type="term" value="F:mRNA binding"/>
    <property type="evidence" value="ECO:0007669"/>
    <property type="project" value="TreeGrafter"/>
</dbReference>
<protein>
    <recommendedName>
        <fullName evidence="6">Cap binding protein 80-PB</fullName>
    </recommendedName>
</protein>
<proteinExistence type="predicted"/>
<dbReference type="Pfam" id="PF09088">
    <property type="entry name" value="MIF4G_like"/>
    <property type="match status" value="1"/>
</dbReference>
<dbReference type="STRING" id="1314776.A0A166DVT6"/>
<dbReference type="Gene3D" id="1.25.40.180">
    <property type="match status" value="3"/>
</dbReference>
<accession>A0A166DVT6</accession>
<evidence type="ECO:0000256" key="1">
    <source>
        <dbReference type="SAM" id="MobiDB-lite"/>
    </source>
</evidence>
<sequence length="851" mass="95128">MHDRRREPREPRDSPEQQLRKAICNLGESSDFDPSYEVPRLVEQLRSHSPPNVHAVAEGFRISVTEQPYKIPYLAATVALLYIPQAPTRGEDDPEPVESNEPDSFGSQILSNCWKCCRESMEKKSPRELRSWIHFFAHLTVARIVSPAAMLGFLQNICQALDELAVSYARIVKASLCVAEGLMRAGAILYEHDSAAVTALVDAISGAVPTENAAKELMFPIVYPHVAVPSSSFVIERLDGLVATLRVSATTGFISSLSSYPQPHSLFPALADSKVTSFALDSVLLPPEQVDISGQDDEEQSSSLNDMCHFHLTLFDDDITPNPATPEGYAVRSIITDIVDIYEVNRKDCARVLLDTPKWLPSETFRPKPGAEAPSNGDTPVTQGWQLESTLIDTILSNLLLVPSAPLPSVYYHSLISELCKLSPSTVGPAVGKSFRKLYSQLGDGFDVELVRRYAEWFAVHMSNFGFQWVWKEWTPDLSLTFQHPKRAFIRRVLDLEIRLAYFDRIMRTLPEPFQSPSAGAMPEQAPGPEYDYGDPNHPHHSLAREILNWFQGRTDQEQVKQGIDNQKERLMDSGESEATALSILRFIVVQSLHEIGSRSFSHFLNAMERYIKVMRHISTDSEAKADILEATGKFWRRNPQMISITFDKLQQYQFVEPSDVITWAFAAKNGGGLGFAEWDLIKGALDKANGRVLVAKKKVALQRKEQEDQIAKEKAKVTGEMDVDGNLAQDAPVQQSAGLTTALSASSTLLSDQKLALSKALEGFATLLVDTDNLLSESDWNSRTTWTDEEWQLNQTWNWYRHFCRTYSPHLTTYSKTMEVVLNDKIAASGKNGAAATKLRRFFNIAIGDT</sequence>
<evidence type="ECO:0000313" key="5">
    <source>
        <dbReference type="Proteomes" id="UP000076798"/>
    </source>
</evidence>
<dbReference type="InterPro" id="IPR016024">
    <property type="entry name" value="ARM-type_fold"/>
</dbReference>
<evidence type="ECO:0000259" key="3">
    <source>
        <dbReference type="Pfam" id="PF09090"/>
    </source>
</evidence>
<dbReference type="Pfam" id="PF09090">
    <property type="entry name" value="MIF4G_like_2"/>
    <property type="match status" value="1"/>
</dbReference>
<feature type="domain" description="MIF4G-like type 2" evidence="3">
    <location>
        <begin position="531"/>
        <end position="811"/>
    </location>
</feature>
<dbReference type="GO" id="GO:0006406">
    <property type="term" value="P:mRNA export from nucleus"/>
    <property type="evidence" value="ECO:0007669"/>
    <property type="project" value="InterPro"/>
</dbReference>